<reference evidence="2 3" key="1">
    <citation type="submission" date="2018-04" db="EMBL/GenBank/DDBJ databases">
        <title>WGS assembly of Panicum hallii var. hallii HAL2.</title>
        <authorList>
            <person name="Lovell J."/>
            <person name="Jenkins J."/>
            <person name="Lowry D."/>
            <person name="Mamidi S."/>
            <person name="Sreedasyam A."/>
            <person name="Weng X."/>
            <person name="Barry K."/>
            <person name="Bonette J."/>
            <person name="Campitelli B."/>
            <person name="Daum C."/>
            <person name="Gordon S."/>
            <person name="Gould B."/>
            <person name="Lipzen A."/>
            <person name="MacQueen A."/>
            <person name="Palacio-Mejia J."/>
            <person name="Plott C."/>
            <person name="Shakirov E."/>
            <person name="Shu S."/>
            <person name="Yoshinaga Y."/>
            <person name="Zane M."/>
            <person name="Rokhsar D."/>
            <person name="Grimwood J."/>
            <person name="Schmutz J."/>
            <person name="Juenger T."/>
        </authorList>
    </citation>
    <scope>NUCLEOTIDE SEQUENCE [LARGE SCALE GENOMIC DNA]</scope>
    <source>
        <strain evidence="3">cv. HAL2</strain>
    </source>
</reference>
<dbReference type="EMBL" id="CM009757">
    <property type="protein sequence ID" value="PUZ36125.1"/>
    <property type="molecule type" value="Genomic_DNA"/>
</dbReference>
<gene>
    <name evidence="2" type="ORF">GQ55_9G014000</name>
</gene>
<keyword evidence="3" id="KW-1185">Reference proteome</keyword>
<proteinExistence type="predicted"/>
<organism evidence="2 3">
    <name type="scientific">Panicum hallii var. hallii</name>
    <dbReference type="NCBI Taxonomy" id="1504633"/>
    <lineage>
        <taxon>Eukaryota</taxon>
        <taxon>Viridiplantae</taxon>
        <taxon>Streptophyta</taxon>
        <taxon>Embryophyta</taxon>
        <taxon>Tracheophyta</taxon>
        <taxon>Spermatophyta</taxon>
        <taxon>Magnoliopsida</taxon>
        <taxon>Liliopsida</taxon>
        <taxon>Poales</taxon>
        <taxon>Poaceae</taxon>
        <taxon>PACMAD clade</taxon>
        <taxon>Panicoideae</taxon>
        <taxon>Panicodae</taxon>
        <taxon>Paniceae</taxon>
        <taxon>Panicinae</taxon>
        <taxon>Panicum</taxon>
        <taxon>Panicum sect. Panicum</taxon>
    </lineage>
</organism>
<dbReference type="AlphaFoldDB" id="A0A2T7BYH3"/>
<dbReference type="Proteomes" id="UP000244336">
    <property type="component" value="Chromosome 9"/>
</dbReference>
<evidence type="ECO:0008006" key="4">
    <source>
        <dbReference type="Google" id="ProtNLM"/>
    </source>
</evidence>
<name>A0A2T7BYH3_9POAL</name>
<feature type="signal peptide" evidence="1">
    <location>
        <begin position="1"/>
        <end position="29"/>
    </location>
</feature>
<dbReference type="OrthoDB" id="691434at2759"/>
<sequence length="120" mass="13173">MRGRRCRDGGLAYVAAVFLLLASLPESQCRPQLLEAGGRSSSSNDSDVVLVFCQWSKCGSDWSTCYCCLSTEPRACYDTRDECRANCVVCNPRCPSPPSRQPAVEGRRLLGSNNSTLHHN</sequence>
<evidence type="ECO:0000256" key="1">
    <source>
        <dbReference type="SAM" id="SignalP"/>
    </source>
</evidence>
<accession>A0A2T7BYH3</accession>
<protein>
    <recommendedName>
        <fullName evidence="4">Bowman-Birk serine protease inhibitors family domain-containing protein</fullName>
    </recommendedName>
</protein>
<feature type="chain" id="PRO_5015463301" description="Bowman-Birk serine protease inhibitors family domain-containing protein" evidence="1">
    <location>
        <begin position="30"/>
        <end position="120"/>
    </location>
</feature>
<dbReference type="Gramene" id="PUZ36125">
    <property type="protein sequence ID" value="PUZ36125"/>
    <property type="gene ID" value="GQ55_9G014000"/>
</dbReference>
<keyword evidence="1" id="KW-0732">Signal</keyword>
<evidence type="ECO:0000313" key="2">
    <source>
        <dbReference type="EMBL" id="PUZ36125.1"/>
    </source>
</evidence>
<evidence type="ECO:0000313" key="3">
    <source>
        <dbReference type="Proteomes" id="UP000244336"/>
    </source>
</evidence>